<evidence type="ECO:0000256" key="1">
    <source>
        <dbReference type="SAM" id="MobiDB-lite"/>
    </source>
</evidence>
<organism evidence="3 5">
    <name type="scientific">Medicago truncatula</name>
    <name type="common">Barrel medic</name>
    <name type="synonym">Medicago tribuloides</name>
    <dbReference type="NCBI Taxonomy" id="3880"/>
    <lineage>
        <taxon>Eukaryota</taxon>
        <taxon>Viridiplantae</taxon>
        <taxon>Streptophyta</taxon>
        <taxon>Embryophyta</taxon>
        <taxon>Tracheophyta</taxon>
        <taxon>Spermatophyta</taxon>
        <taxon>Magnoliopsida</taxon>
        <taxon>eudicotyledons</taxon>
        <taxon>Gunneridae</taxon>
        <taxon>Pentapetalae</taxon>
        <taxon>rosids</taxon>
        <taxon>fabids</taxon>
        <taxon>Fabales</taxon>
        <taxon>Fabaceae</taxon>
        <taxon>Papilionoideae</taxon>
        <taxon>50 kb inversion clade</taxon>
        <taxon>NPAAA clade</taxon>
        <taxon>Hologalegina</taxon>
        <taxon>IRL clade</taxon>
        <taxon>Trifolieae</taxon>
        <taxon>Medicago</taxon>
    </lineage>
</organism>
<evidence type="ECO:0000313" key="4">
    <source>
        <dbReference type="EnsemblPlants" id="AES88849"/>
    </source>
</evidence>
<sequence length="100" mass="11515">MDSSIIETANDQGKADENCDDDSYSVDTFFRDEHQEKVITYSLHLGSSLITLLVLVFWPTHETGPALLKQNKTVLQLSFLLHFSSYILFSNSRNVKKWQF</sequence>
<dbReference type="PaxDb" id="3880-AES88849"/>
<reference evidence="3 5" key="2">
    <citation type="journal article" date="2014" name="BMC Genomics">
        <title>An improved genome release (version Mt4.0) for the model legume Medicago truncatula.</title>
        <authorList>
            <person name="Tang H."/>
            <person name="Krishnakumar V."/>
            <person name="Bidwell S."/>
            <person name="Rosen B."/>
            <person name="Chan A."/>
            <person name="Zhou S."/>
            <person name="Gentzbittel L."/>
            <person name="Childs K.L."/>
            <person name="Yandell M."/>
            <person name="Gundlach H."/>
            <person name="Mayer K.F."/>
            <person name="Schwartz D.C."/>
            <person name="Town C.D."/>
        </authorList>
    </citation>
    <scope>GENOME REANNOTATION</scope>
    <source>
        <strain evidence="4 5">cv. Jemalong A17</strain>
    </source>
</reference>
<accession>A0A0C3WXY1</accession>
<dbReference type="HOGENOM" id="CLU_2310230_0_0_1"/>
<keyword evidence="5" id="KW-1185">Reference proteome</keyword>
<dbReference type="EMBL" id="CM001220">
    <property type="protein sequence ID" value="AES88849.2"/>
    <property type="molecule type" value="Genomic_DNA"/>
</dbReference>
<protein>
    <submittedName>
        <fullName evidence="3">Transmembrane protein, putative</fullName>
    </submittedName>
</protein>
<feature type="transmembrane region" description="Helical" evidence="2">
    <location>
        <begin position="73"/>
        <end position="89"/>
    </location>
</feature>
<evidence type="ECO:0000313" key="3">
    <source>
        <dbReference type="EMBL" id="AES88849.2"/>
    </source>
</evidence>
<reference evidence="4" key="3">
    <citation type="submission" date="2015-04" db="UniProtKB">
        <authorList>
            <consortium name="EnsemblPlants"/>
        </authorList>
    </citation>
    <scope>IDENTIFICATION</scope>
    <source>
        <strain evidence="4">cv. Jemalong A17</strain>
    </source>
</reference>
<dbReference type="EnsemblPlants" id="AES88849">
    <property type="protein sequence ID" value="AES88849"/>
    <property type="gene ID" value="MTR_4g063530"/>
</dbReference>
<evidence type="ECO:0000313" key="5">
    <source>
        <dbReference type="Proteomes" id="UP000002051"/>
    </source>
</evidence>
<keyword evidence="2 3" id="KW-0812">Transmembrane</keyword>
<name>G7JUR9_MEDTR</name>
<proteinExistence type="predicted"/>
<reference evidence="3 5" key="1">
    <citation type="journal article" date="2011" name="Nature">
        <title>The Medicago genome provides insight into the evolution of rhizobial symbioses.</title>
        <authorList>
            <person name="Young N.D."/>
            <person name="Debelle F."/>
            <person name="Oldroyd G.E."/>
            <person name="Geurts R."/>
            <person name="Cannon S.B."/>
            <person name="Udvardi M.K."/>
            <person name="Benedito V.A."/>
            <person name="Mayer K.F."/>
            <person name="Gouzy J."/>
            <person name="Schoof H."/>
            <person name="Van de Peer Y."/>
            <person name="Proost S."/>
            <person name="Cook D.R."/>
            <person name="Meyers B.C."/>
            <person name="Spannagl M."/>
            <person name="Cheung F."/>
            <person name="De Mita S."/>
            <person name="Krishnakumar V."/>
            <person name="Gundlach H."/>
            <person name="Zhou S."/>
            <person name="Mudge J."/>
            <person name="Bharti A.K."/>
            <person name="Murray J.D."/>
            <person name="Naoumkina M.A."/>
            <person name="Rosen B."/>
            <person name="Silverstein K.A."/>
            <person name="Tang H."/>
            <person name="Rombauts S."/>
            <person name="Zhao P.X."/>
            <person name="Zhou P."/>
            <person name="Barbe V."/>
            <person name="Bardou P."/>
            <person name="Bechner M."/>
            <person name="Bellec A."/>
            <person name="Berger A."/>
            <person name="Berges H."/>
            <person name="Bidwell S."/>
            <person name="Bisseling T."/>
            <person name="Choisne N."/>
            <person name="Couloux A."/>
            <person name="Denny R."/>
            <person name="Deshpande S."/>
            <person name="Dai X."/>
            <person name="Doyle J.J."/>
            <person name="Dudez A.M."/>
            <person name="Farmer A.D."/>
            <person name="Fouteau S."/>
            <person name="Franken C."/>
            <person name="Gibelin C."/>
            <person name="Gish J."/>
            <person name="Goldstein S."/>
            <person name="Gonzalez A.J."/>
            <person name="Green P.J."/>
            <person name="Hallab A."/>
            <person name="Hartog M."/>
            <person name="Hua A."/>
            <person name="Humphray S.J."/>
            <person name="Jeong D.H."/>
            <person name="Jing Y."/>
            <person name="Jocker A."/>
            <person name="Kenton S.M."/>
            <person name="Kim D.J."/>
            <person name="Klee K."/>
            <person name="Lai H."/>
            <person name="Lang C."/>
            <person name="Lin S."/>
            <person name="Macmil S.L."/>
            <person name="Magdelenat G."/>
            <person name="Matthews L."/>
            <person name="McCorrison J."/>
            <person name="Monaghan E.L."/>
            <person name="Mun J.H."/>
            <person name="Najar F.Z."/>
            <person name="Nicholson C."/>
            <person name="Noirot C."/>
            <person name="O'Bleness M."/>
            <person name="Paule C.R."/>
            <person name="Poulain J."/>
            <person name="Prion F."/>
            <person name="Qin B."/>
            <person name="Qu C."/>
            <person name="Retzel E.F."/>
            <person name="Riddle C."/>
            <person name="Sallet E."/>
            <person name="Samain S."/>
            <person name="Samson N."/>
            <person name="Sanders I."/>
            <person name="Saurat O."/>
            <person name="Scarpelli C."/>
            <person name="Schiex T."/>
            <person name="Segurens B."/>
            <person name="Severin A.J."/>
            <person name="Sherrier D.J."/>
            <person name="Shi R."/>
            <person name="Sims S."/>
            <person name="Singer S.R."/>
            <person name="Sinharoy S."/>
            <person name="Sterck L."/>
            <person name="Viollet A."/>
            <person name="Wang B.B."/>
            <person name="Wang K."/>
            <person name="Wang M."/>
            <person name="Wang X."/>
            <person name="Warfsmann J."/>
            <person name="Weissenbach J."/>
            <person name="White D.D."/>
            <person name="White J.D."/>
            <person name="Wiley G.B."/>
            <person name="Wincker P."/>
            <person name="Xing Y."/>
            <person name="Yang L."/>
            <person name="Yao Z."/>
            <person name="Ying F."/>
            <person name="Zhai J."/>
            <person name="Zhou L."/>
            <person name="Zuber A."/>
            <person name="Denarie J."/>
            <person name="Dixon R.A."/>
            <person name="May G.D."/>
            <person name="Schwartz D.C."/>
            <person name="Rogers J."/>
            <person name="Quetier F."/>
            <person name="Town C.D."/>
            <person name="Roe B.A."/>
        </authorList>
    </citation>
    <scope>NUCLEOTIDE SEQUENCE [LARGE SCALE GENOMIC DNA]</scope>
    <source>
        <strain evidence="3">A17</strain>
        <strain evidence="4 5">cv. Jemalong A17</strain>
    </source>
</reference>
<feature type="compositionally biased region" description="Polar residues" evidence="1">
    <location>
        <begin position="1"/>
        <end position="11"/>
    </location>
</feature>
<dbReference type="AlphaFoldDB" id="G7JUR9"/>
<evidence type="ECO:0000256" key="2">
    <source>
        <dbReference type="SAM" id="Phobius"/>
    </source>
</evidence>
<keyword evidence="2" id="KW-1133">Transmembrane helix</keyword>
<feature type="region of interest" description="Disordered" evidence="1">
    <location>
        <begin position="1"/>
        <end position="20"/>
    </location>
</feature>
<gene>
    <name evidence="3" type="ordered locus">MTR_4g063530</name>
</gene>
<keyword evidence="2" id="KW-0472">Membrane</keyword>
<accession>G7JUR9</accession>
<feature type="transmembrane region" description="Helical" evidence="2">
    <location>
        <begin position="38"/>
        <end position="58"/>
    </location>
</feature>
<dbReference type="Proteomes" id="UP000002051">
    <property type="component" value="Chromosome 4"/>
</dbReference>